<dbReference type="AlphaFoldDB" id="A0A7X1E6K1"/>
<keyword evidence="2" id="KW-0238">DNA-binding</keyword>
<dbReference type="GO" id="GO:0043565">
    <property type="term" value="F:sequence-specific DNA binding"/>
    <property type="evidence" value="ECO:0007669"/>
    <property type="project" value="InterPro"/>
</dbReference>
<dbReference type="SUPFAM" id="SSF46689">
    <property type="entry name" value="Homeodomain-like"/>
    <property type="match status" value="2"/>
</dbReference>
<dbReference type="InterPro" id="IPR018060">
    <property type="entry name" value="HTH_AraC"/>
</dbReference>
<evidence type="ECO:0000256" key="1">
    <source>
        <dbReference type="ARBA" id="ARBA00023015"/>
    </source>
</evidence>
<dbReference type="PANTHER" id="PTHR43280:SF2">
    <property type="entry name" value="HTH-TYPE TRANSCRIPTIONAL REGULATOR EXSA"/>
    <property type="match status" value="1"/>
</dbReference>
<keyword evidence="6" id="KW-1185">Reference proteome</keyword>
<gene>
    <name evidence="5" type="ORF">H5P30_13365</name>
</gene>
<dbReference type="SMART" id="SM00342">
    <property type="entry name" value="HTH_ARAC"/>
    <property type="match status" value="1"/>
</dbReference>
<evidence type="ECO:0000256" key="3">
    <source>
        <dbReference type="ARBA" id="ARBA00023163"/>
    </source>
</evidence>
<feature type="domain" description="HTH araC/xylS-type" evidence="4">
    <location>
        <begin position="151"/>
        <end position="249"/>
    </location>
</feature>
<evidence type="ECO:0000256" key="2">
    <source>
        <dbReference type="ARBA" id="ARBA00023125"/>
    </source>
</evidence>
<dbReference type="InterPro" id="IPR009057">
    <property type="entry name" value="Homeodomain-like_sf"/>
</dbReference>
<dbReference type="PANTHER" id="PTHR43280">
    <property type="entry name" value="ARAC-FAMILY TRANSCRIPTIONAL REGULATOR"/>
    <property type="match status" value="1"/>
</dbReference>
<dbReference type="PROSITE" id="PS00041">
    <property type="entry name" value="HTH_ARAC_FAMILY_1"/>
    <property type="match status" value="1"/>
</dbReference>
<accession>A0A7X1E6K1</accession>
<reference evidence="5 6" key="1">
    <citation type="submission" date="2020-07" db="EMBL/GenBank/DDBJ databases">
        <authorList>
            <person name="Feng X."/>
        </authorList>
    </citation>
    <scope>NUCLEOTIDE SEQUENCE [LARGE SCALE GENOMIC DNA]</scope>
    <source>
        <strain evidence="5 6">JCM14086</strain>
    </source>
</reference>
<comment type="caution">
    <text evidence="5">The sequence shown here is derived from an EMBL/GenBank/DDBJ whole genome shotgun (WGS) entry which is preliminary data.</text>
</comment>
<protein>
    <submittedName>
        <fullName evidence="5">Helix-turn-helix transcriptional regulator</fullName>
    </submittedName>
</protein>
<evidence type="ECO:0000313" key="5">
    <source>
        <dbReference type="EMBL" id="MBC2602767.1"/>
    </source>
</evidence>
<keyword evidence="1" id="KW-0805">Transcription regulation</keyword>
<dbReference type="Gene3D" id="1.10.10.60">
    <property type="entry name" value="Homeodomain-like"/>
    <property type="match status" value="2"/>
</dbReference>
<dbReference type="RefSeq" id="WP_185693431.1">
    <property type="nucleotide sequence ID" value="NZ_JACHVA010000101.1"/>
</dbReference>
<keyword evidence="3" id="KW-0804">Transcription</keyword>
<dbReference type="Proteomes" id="UP000525652">
    <property type="component" value="Unassembled WGS sequence"/>
</dbReference>
<evidence type="ECO:0000259" key="4">
    <source>
        <dbReference type="PROSITE" id="PS01124"/>
    </source>
</evidence>
<dbReference type="PROSITE" id="PS01124">
    <property type="entry name" value="HTH_ARAC_FAMILY_2"/>
    <property type="match status" value="1"/>
</dbReference>
<dbReference type="Pfam" id="PF12833">
    <property type="entry name" value="HTH_18"/>
    <property type="match status" value="1"/>
</dbReference>
<dbReference type="InterPro" id="IPR018062">
    <property type="entry name" value="HTH_AraC-typ_CS"/>
</dbReference>
<evidence type="ECO:0000313" key="6">
    <source>
        <dbReference type="Proteomes" id="UP000525652"/>
    </source>
</evidence>
<organism evidence="5 6">
    <name type="scientific">Puniceicoccus vermicola</name>
    <dbReference type="NCBI Taxonomy" id="388746"/>
    <lineage>
        <taxon>Bacteria</taxon>
        <taxon>Pseudomonadati</taxon>
        <taxon>Verrucomicrobiota</taxon>
        <taxon>Opitutia</taxon>
        <taxon>Puniceicoccales</taxon>
        <taxon>Puniceicoccaceae</taxon>
        <taxon>Puniceicoccus</taxon>
    </lineage>
</organism>
<sequence length="254" mass="29587">MKLGHIGAYLSPRGGAQSPNRIPERHCFFEIIREGAVFGFEDHPVLHTEGAVFCHYDGQMTVFNSPSDSYYSCYVVQYELEKKDDRNEIPRCFHWEDRNAMQRFMDEMLHAYHFAAMDRRAIGDLVMARLRFELERFRKSSSHQRTPPPLRVATDFINAYYANPISLENVSQAAGISVSHLHMLFREHLGESPHQYLIQKRMRVASHILASSDQPIKVVSADVGYPNTENFCRAFRRFFGRSATEYRQAYQQQR</sequence>
<dbReference type="EMBL" id="JACHVA010000101">
    <property type="protein sequence ID" value="MBC2602767.1"/>
    <property type="molecule type" value="Genomic_DNA"/>
</dbReference>
<proteinExistence type="predicted"/>
<dbReference type="GO" id="GO:0003700">
    <property type="term" value="F:DNA-binding transcription factor activity"/>
    <property type="evidence" value="ECO:0007669"/>
    <property type="project" value="InterPro"/>
</dbReference>
<name>A0A7X1E6K1_9BACT</name>